<sequence length="328" mass="36100">MSGHDPGNPEVDLYNDTIEDNLAPPGWPLYLPTRQSLDYLEQALTEDGNGLDGLNLAFDRSSTVVINQEGHYVWSWPENSIQAAVVQGRQPHLVMLPSDNGGANNALGSQQYTVALAYGPPNALPYRSEEELEQAFARAYAPRDSPSVSLPSGISPFMGQYPAGSMNVLARPGPGCLHRLPPEQPTIDPQLLTLPSPIGIAEQGMHQHVQFPNSHIGPPAGRGRRPNVEAHVNHLQLPPGGGMRHQDAKVRNNQPRSPSRRDGRAIRGPTCARRERPPEGRMMATLRSRAVYEEWERLNNTQDRLVVTIRSRAACEAWERLNNHGQGS</sequence>
<dbReference type="Proteomes" id="UP000803844">
    <property type="component" value="Unassembled WGS sequence"/>
</dbReference>
<dbReference type="EMBL" id="MU032346">
    <property type="protein sequence ID" value="KAF3767958.1"/>
    <property type="molecule type" value="Genomic_DNA"/>
</dbReference>
<evidence type="ECO:0000256" key="1">
    <source>
        <dbReference type="SAM" id="MobiDB-lite"/>
    </source>
</evidence>
<keyword evidence="3" id="KW-1185">Reference proteome</keyword>
<accession>A0A9P5CR72</accession>
<gene>
    <name evidence="2" type="ORF">M406DRAFT_70060</name>
</gene>
<dbReference type="AlphaFoldDB" id="A0A9P5CR72"/>
<evidence type="ECO:0000313" key="3">
    <source>
        <dbReference type="Proteomes" id="UP000803844"/>
    </source>
</evidence>
<protein>
    <submittedName>
        <fullName evidence="2">Uncharacterized protein</fullName>
    </submittedName>
</protein>
<name>A0A9P5CR72_CRYP1</name>
<dbReference type="RefSeq" id="XP_040778919.1">
    <property type="nucleotide sequence ID" value="XM_040925309.1"/>
</dbReference>
<comment type="caution">
    <text evidence="2">The sequence shown here is derived from an EMBL/GenBank/DDBJ whole genome shotgun (WGS) entry which is preliminary data.</text>
</comment>
<dbReference type="OrthoDB" id="10551894at2759"/>
<organism evidence="2 3">
    <name type="scientific">Cryphonectria parasitica (strain ATCC 38755 / EP155)</name>
    <dbReference type="NCBI Taxonomy" id="660469"/>
    <lineage>
        <taxon>Eukaryota</taxon>
        <taxon>Fungi</taxon>
        <taxon>Dikarya</taxon>
        <taxon>Ascomycota</taxon>
        <taxon>Pezizomycotina</taxon>
        <taxon>Sordariomycetes</taxon>
        <taxon>Sordariomycetidae</taxon>
        <taxon>Diaporthales</taxon>
        <taxon>Cryphonectriaceae</taxon>
        <taxon>Cryphonectria-Endothia species complex</taxon>
        <taxon>Cryphonectria</taxon>
    </lineage>
</organism>
<dbReference type="GeneID" id="63842438"/>
<reference evidence="2" key="1">
    <citation type="journal article" date="2020" name="Phytopathology">
        <title>Genome sequence of the chestnut blight fungus Cryphonectria parasitica EP155: A fundamental resource for an archetypical invasive plant pathogen.</title>
        <authorList>
            <person name="Crouch J.A."/>
            <person name="Dawe A."/>
            <person name="Aerts A."/>
            <person name="Barry K."/>
            <person name="Churchill A.C.L."/>
            <person name="Grimwood J."/>
            <person name="Hillman B."/>
            <person name="Milgroom M.G."/>
            <person name="Pangilinan J."/>
            <person name="Smith M."/>
            <person name="Salamov A."/>
            <person name="Schmutz J."/>
            <person name="Yadav J."/>
            <person name="Grigoriev I.V."/>
            <person name="Nuss D."/>
        </authorList>
    </citation>
    <scope>NUCLEOTIDE SEQUENCE</scope>
    <source>
        <strain evidence="2">EP155</strain>
    </source>
</reference>
<feature type="region of interest" description="Disordered" evidence="1">
    <location>
        <begin position="237"/>
        <end position="280"/>
    </location>
</feature>
<proteinExistence type="predicted"/>
<evidence type="ECO:0000313" key="2">
    <source>
        <dbReference type="EMBL" id="KAF3767958.1"/>
    </source>
</evidence>